<accession>A0ABN1IH48</accession>
<dbReference type="InterPro" id="IPR014284">
    <property type="entry name" value="RNA_pol_sigma-70_dom"/>
</dbReference>
<protein>
    <recommendedName>
        <fullName evidence="5">RNA polymerase sigma-70 region 2 domain-containing protein</fullName>
    </recommendedName>
</protein>
<evidence type="ECO:0000256" key="4">
    <source>
        <dbReference type="ARBA" id="ARBA00023163"/>
    </source>
</evidence>
<keyword evidence="3" id="KW-0731">Sigma factor</keyword>
<dbReference type="Gene3D" id="1.10.1740.10">
    <property type="match status" value="1"/>
</dbReference>
<dbReference type="Gene3D" id="1.10.10.10">
    <property type="entry name" value="Winged helix-like DNA-binding domain superfamily/Winged helix DNA-binding domain"/>
    <property type="match status" value="1"/>
</dbReference>
<keyword evidence="2" id="KW-0805">Transcription regulation</keyword>
<dbReference type="InterPro" id="IPR039425">
    <property type="entry name" value="RNA_pol_sigma-70-like"/>
</dbReference>
<keyword evidence="4" id="KW-0804">Transcription</keyword>
<dbReference type="SUPFAM" id="SSF88946">
    <property type="entry name" value="Sigma2 domain of RNA polymerase sigma factors"/>
    <property type="match status" value="1"/>
</dbReference>
<dbReference type="InterPro" id="IPR013324">
    <property type="entry name" value="RNA_pol_sigma_r3/r4-like"/>
</dbReference>
<evidence type="ECO:0000313" key="7">
    <source>
        <dbReference type="Proteomes" id="UP001501758"/>
    </source>
</evidence>
<dbReference type="EMBL" id="BAAAGE010000001">
    <property type="protein sequence ID" value="GAA0712709.1"/>
    <property type="molecule type" value="Genomic_DNA"/>
</dbReference>
<keyword evidence="7" id="KW-1185">Reference proteome</keyword>
<dbReference type="NCBIfam" id="TIGR02937">
    <property type="entry name" value="sigma70-ECF"/>
    <property type="match status" value="1"/>
</dbReference>
<evidence type="ECO:0000313" key="6">
    <source>
        <dbReference type="EMBL" id="GAA0712709.1"/>
    </source>
</evidence>
<dbReference type="PANTHER" id="PTHR43133:SF46">
    <property type="entry name" value="RNA POLYMERASE SIGMA-70 FACTOR ECF SUBFAMILY"/>
    <property type="match status" value="1"/>
</dbReference>
<evidence type="ECO:0000259" key="5">
    <source>
        <dbReference type="Pfam" id="PF04542"/>
    </source>
</evidence>
<dbReference type="Pfam" id="PF04542">
    <property type="entry name" value="Sigma70_r2"/>
    <property type="match status" value="1"/>
</dbReference>
<proteinExistence type="inferred from homology"/>
<evidence type="ECO:0000256" key="3">
    <source>
        <dbReference type="ARBA" id="ARBA00023082"/>
    </source>
</evidence>
<dbReference type="InterPro" id="IPR013325">
    <property type="entry name" value="RNA_pol_sigma_r2"/>
</dbReference>
<evidence type="ECO:0000256" key="1">
    <source>
        <dbReference type="ARBA" id="ARBA00010641"/>
    </source>
</evidence>
<dbReference type="InterPro" id="IPR007627">
    <property type="entry name" value="RNA_pol_sigma70_r2"/>
</dbReference>
<dbReference type="InterPro" id="IPR036388">
    <property type="entry name" value="WH-like_DNA-bd_sf"/>
</dbReference>
<reference evidence="6 7" key="1">
    <citation type="journal article" date="2019" name="Int. J. Syst. Evol. Microbiol.">
        <title>The Global Catalogue of Microorganisms (GCM) 10K type strain sequencing project: providing services to taxonomists for standard genome sequencing and annotation.</title>
        <authorList>
            <consortium name="The Broad Institute Genomics Platform"/>
            <consortium name="The Broad Institute Genome Sequencing Center for Infectious Disease"/>
            <person name="Wu L."/>
            <person name="Ma J."/>
        </authorList>
    </citation>
    <scope>NUCLEOTIDE SEQUENCE [LARGE SCALE GENOMIC DNA]</scope>
    <source>
        <strain evidence="6 7">JCM 15974</strain>
    </source>
</reference>
<dbReference type="RefSeq" id="WP_343909902.1">
    <property type="nucleotide sequence ID" value="NZ_BAAAGE010000001.1"/>
</dbReference>
<dbReference type="SUPFAM" id="SSF88659">
    <property type="entry name" value="Sigma3 and sigma4 domains of RNA polymerase sigma factors"/>
    <property type="match status" value="1"/>
</dbReference>
<comment type="caution">
    <text evidence="6">The sequence shown here is derived from an EMBL/GenBank/DDBJ whole genome shotgun (WGS) entry which is preliminary data.</text>
</comment>
<evidence type="ECO:0000256" key="2">
    <source>
        <dbReference type="ARBA" id="ARBA00023015"/>
    </source>
</evidence>
<gene>
    <name evidence="6" type="ORF">GCM10009430_03430</name>
</gene>
<organism evidence="6 7">
    <name type="scientific">Aquimarina litoralis</name>
    <dbReference type="NCBI Taxonomy" id="584605"/>
    <lineage>
        <taxon>Bacteria</taxon>
        <taxon>Pseudomonadati</taxon>
        <taxon>Bacteroidota</taxon>
        <taxon>Flavobacteriia</taxon>
        <taxon>Flavobacteriales</taxon>
        <taxon>Flavobacteriaceae</taxon>
        <taxon>Aquimarina</taxon>
    </lineage>
</organism>
<name>A0ABN1IH48_9FLAO</name>
<dbReference type="PANTHER" id="PTHR43133">
    <property type="entry name" value="RNA POLYMERASE ECF-TYPE SIGMA FACTO"/>
    <property type="match status" value="1"/>
</dbReference>
<feature type="domain" description="RNA polymerase sigma-70 region 2" evidence="5">
    <location>
        <begin position="21"/>
        <end position="90"/>
    </location>
</feature>
<sequence>MSDEEILNGIVENDRVIIKAFYRDNLKYVRKYIIKNSGNKEDVEDVFQDAIVVLYEKLLSDNLELTVRLKTYFFGICKNLWKQRLAKKRKIFLTNTPQEGEMQDTTIEDLTNQERGNLYRKYFVSLSLACQQLLELVFEDKSMREIAEITSYSELYCRRKKYKCKKSLMEQIENDPLYDEVKYEDFIKSSL</sequence>
<dbReference type="Proteomes" id="UP001501758">
    <property type="component" value="Unassembled WGS sequence"/>
</dbReference>
<comment type="similarity">
    <text evidence="1">Belongs to the sigma-70 factor family. ECF subfamily.</text>
</comment>